<keyword evidence="2" id="KW-1185">Reference proteome</keyword>
<proteinExistence type="predicted"/>
<dbReference type="Proteomes" id="UP001732700">
    <property type="component" value="Chromosome 2D"/>
</dbReference>
<name>A0ACD5VCM1_AVESA</name>
<dbReference type="EnsemblPlants" id="AVESA.00010b.r2.2DG0402970.1">
    <property type="protein sequence ID" value="AVESA.00010b.r2.2DG0402970.1.CDS.1"/>
    <property type="gene ID" value="AVESA.00010b.r2.2DG0402970"/>
</dbReference>
<reference evidence="1" key="2">
    <citation type="submission" date="2025-09" db="UniProtKB">
        <authorList>
            <consortium name="EnsemblPlants"/>
        </authorList>
    </citation>
    <scope>IDENTIFICATION</scope>
</reference>
<evidence type="ECO:0000313" key="1">
    <source>
        <dbReference type="EnsemblPlants" id="AVESA.00010b.r2.2DG0402970.1.CDS.1"/>
    </source>
</evidence>
<reference evidence="1" key="1">
    <citation type="submission" date="2021-05" db="EMBL/GenBank/DDBJ databases">
        <authorList>
            <person name="Scholz U."/>
            <person name="Mascher M."/>
            <person name="Fiebig A."/>
        </authorList>
    </citation>
    <scope>NUCLEOTIDE SEQUENCE [LARGE SCALE GENOMIC DNA]</scope>
</reference>
<sequence>MSETSGSSSGLSWSDLPPELLGLVLSWLPTHADRVRIAAVCCLWRSNARLQRPLPSLLPWLALCDGTFLSLPDGAVHQLPVPGGVSSRLSTGGMLFLVHGDGTFSLMNPSPARMAPLPELAVLYRRSPIVRKVVVSDHLIAALVEMKKFSNSTTTKVIISTRGQQSDITRFSTVKWEQPTGSFINDIALFKGKLHILTTELQHYQQELHILDGGQEQTAIHRIPRVEDDYEESWYNPYSTDYFVQQHYLVVSGDRLLMVERRINLPPMFPSDSGIQKQSRHFEVFEAADLSSGRGRWIGVDTLMGHALFVSEGCSESLPAVGQCGDIGVREDCIYFMNEDETHTDTHNKIRENPMLDSGVYNMRDKRVMPLLLETMGTPAASDGPWHPTWLFPET</sequence>
<organism evidence="1 2">
    <name type="scientific">Avena sativa</name>
    <name type="common">Oat</name>
    <dbReference type="NCBI Taxonomy" id="4498"/>
    <lineage>
        <taxon>Eukaryota</taxon>
        <taxon>Viridiplantae</taxon>
        <taxon>Streptophyta</taxon>
        <taxon>Embryophyta</taxon>
        <taxon>Tracheophyta</taxon>
        <taxon>Spermatophyta</taxon>
        <taxon>Magnoliopsida</taxon>
        <taxon>Liliopsida</taxon>
        <taxon>Poales</taxon>
        <taxon>Poaceae</taxon>
        <taxon>BOP clade</taxon>
        <taxon>Pooideae</taxon>
        <taxon>Poodae</taxon>
        <taxon>Poeae</taxon>
        <taxon>Poeae Chloroplast Group 1 (Aveneae type)</taxon>
        <taxon>Aveninae</taxon>
        <taxon>Avena</taxon>
    </lineage>
</organism>
<protein>
    <submittedName>
        <fullName evidence="1">Uncharacterized protein</fullName>
    </submittedName>
</protein>
<evidence type="ECO:0000313" key="2">
    <source>
        <dbReference type="Proteomes" id="UP001732700"/>
    </source>
</evidence>
<accession>A0ACD5VCM1</accession>